<reference evidence="2 3" key="1">
    <citation type="journal article" date="2024" name="G3 (Bethesda)">
        <title>Genome assembly of Hibiscus sabdariffa L. provides insights into metabolisms of medicinal natural products.</title>
        <authorList>
            <person name="Kim T."/>
        </authorList>
    </citation>
    <scope>NUCLEOTIDE SEQUENCE [LARGE SCALE GENOMIC DNA]</scope>
    <source>
        <strain evidence="2">TK-2024</strain>
        <tissue evidence="2">Old leaves</tissue>
    </source>
</reference>
<protein>
    <recommendedName>
        <fullName evidence="4">LisH domain-containing protein</fullName>
    </recommendedName>
</protein>
<comment type="caution">
    <text evidence="2">The sequence shown here is derived from an EMBL/GenBank/DDBJ whole genome shotgun (WGS) entry which is preliminary data.</text>
</comment>
<accession>A0ABR2DW97</accession>
<keyword evidence="3" id="KW-1185">Reference proteome</keyword>
<dbReference type="Proteomes" id="UP001472677">
    <property type="component" value="Unassembled WGS sequence"/>
</dbReference>
<proteinExistence type="predicted"/>
<organism evidence="2 3">
    <name type="scientific">Hibiscus sabdariffa</name>
    <name type="common">roselle</name>
    <dbReference type="NCBI Taxonomy" id="183260"/>
    <lineage>
        <taxon>Eukaryota</taxon>
        <taxon>Viridiplantae</taxon>
        <taxon>Streptophyta</taxon>
        <taxon>Embryophyta</taxon>
        <taxon>Tracheophyta</taxon>
        <taxon>Spermatophyta</taxon>
        <taxon>Magnoliopsida</taxon>
        <taxon>eudicotyledons</taxon>
        <taxon>Gunneridae</taxon>
        <taxon>Pentapetalae</taxon>
        <taxon>rosids</taxon>
        <taxon>malvids</taxon>
        <taxon>Malvales</taxon>
        <taxon>Malvaceae</taxon>
        <taxon>Malvoideae</taxon>
        <taxon>Hibiscus</taxon>
    </lineage>
</organism>
<dbReference type="PANTHER" id="PTHR35117:SF1">
    <property type="entry name" value="MYOSIN-M HEAVY PROTEIN"/>
    <property type="match status" value="1"/>
</dbReference>
<dbReference type="PANTHER" id="PTHR35117">
    <property type="entry name" value="MYOSIN-M HEAVY PROTEIN"/>
    <property type="match status" value="1"/>
</dbReference>
<evidence type="ECO:0008006" key="4">
    <source>
        <dbReference type="Google" id="ProtNLM"/>
    </source>
</evidence>
<evidence type="ECO:0000313" key="3">
    <source>
        <dbReference type="Proteomes" id="UP001472677"/>
    </source>
</evidence>
<feature type="region of interest" description="Disordered" evidence="1">
    <location>
        <begin position="183"/>
        <end position="211"/>
    </location>
</feature>
<dbReference type="EMBL" id="JBBPBM010000022">
    <property type="protein sequence ID" value="KAK8547521.1"/>
    <property type="molecule type" value="Genomic_DNA"/>
</dbReference>
<name>A0ABR2DW97_9ROSI</name>
<sequence length="386" mass="41935">MGKQSRCKAKENLGKAKVTPLQVAFIVDRYLSDNNYSEARSIFRTEASSLISKSPVPEAPKSLLSLGAMLNEYISLKEQKVMVEQEKARLEQEKCRVQSLLQGMQTVLNTFNASANSPMPLISHANATKAILLTPHSNPPSGHAVYSTPTIIPASGPKNYAVERNNYSCPITNEPLTRNKRSLEAANEAPTAAKRSRTKLTSRSRRSTAQANFMDLSRAANEMASATHISGVAKCLFNHPQTQSSPPTKSSCPKTLPQADSPRSHKSTTPVCGSSTANCSHSNIPQGITPTNCTISSTERVIVSPSKQMTCYTTERNHCISSCPPVKTCLKRLDFDGFDDAMVNADKPIMNETLIADFDLDLPNLDALGPNFSFTELLVGLDLGCE</sequence>
<feature type="compositionally biased region" description="Low complexity" evidence="1">
    <location>
        <begin position="240"/>
        <end position="255"/>
    </location>
</feature>
<feature type="region of interest" description="Disordered" evidence="1">
    <location>
        <begin position="240"/>
        <end position="277"/>
    </location>
</feature>
<evidence type="ECO:0000313" key="2">
    <source>
        <dbReference type="EMBL" id="KAK8547521.1"/>
    </source>
</evidence>
<feature type="compositionally biased region" description="Basic residues" evidence="1">
    <location>
        <begin position="194"/>
        <end position="206"/>
    </location>
</feature>
<gene>
    <name evidence="2" type="ORF">V6N12_031658</name>
</gene>
<evidence type="ECO:0000256" key="1">
    <source>
        <dbReference type="SAM" id="MobiDB-lite"/>
    </source>
</evidence>
<feature type="compositionally biased region" description="Polar residues" evidence="1">
    <location>
        <begin position="267"/>
        <end position="277"/>
    </location>
</feature>